<dbReference type="Proteomes" id="UP000805614">
    <property type="component" value="Unassembled WGS sequence"/>
</dbReference>
<dbReference type="EMBL" id="JABVEC010000021">
    <property type="protein sequence ID" value="MBC6468760.1"/>
    <property type="molecule type" value="Genomic_DNA"/>
</dbReference>
<sequence>MACDIDVLLDVLLDVLADLVPQGGTGAPSVLDDQLGEWARDRRMVGGGPAVALRAVGVWTRLHGFVSLEIEGNFASMGLDPELLYDIEVTALLRADGAEAGPSR</sequence>
<reference evidence="4 5" key="1">
    <citation type="submission" date="2020-06" db="EMBL/GenBank/DDBJ databases">
        <title>Actinomadura xiongansis sp. nov., isolated from soil of Baiyangdian.</title>
        <authorList>
            <person name="Zhang X."/>
        </authorList>
    </citation>
    <scope>NUCLEOTIDE SEQUENCE [LARGE SCALE GENOMIC DNA]</scope>
    <source>
        <strain evidence="4 5">HBUM206468</strain>
    </source>
</reference>
<dbReference type="Pfam" id="PF13305">
    <property type="entry name" value="TetR_C_33"/>
    <property type="match status" value="1"/>
</dbReference>
<name>A0ABR7LWA5_9ACTN</name>
<evidence type="ECO:0000313" key="4">
    <source>
        <dbReference type="EMBL" id="MBC6468760.1"/>
    </source>
</evidence>
<keyword evidence="1" id="KW-0805">Transcription regulation</keyword>
<evidence type="ECO:0000313" key="5">
    <source>
        <dbReference type="Proteomes" id="UP000805614"/>
    </source>
</evidence>
<comment type="caution">
    <text evidence="4">The sequence shown here is derived from an EMBL/GenBank/DDBJ whole genome shotgun (WGS) entry which is preliminary data.</text>
</comment>
<organism evidence="4 5">
    <name type="scientific">Actinomadura alba</name>
    <dbReference type="NCBI Taxonomy" id="406431"/>
    <lineage>
        <taxon>Bacteria</taxon>
        <taxon>Bacillati</taxon>
        <taxon>Actinomycetota</taxon>
        <taxon>Actinomycetes</taxon>
        <taxon>Streptosporangiales</taxon>
        <taxon>Thermomonosporaceae</taxon>
        <taxon>Actinomadura</taxon>
    </lineage>
</organism>
<dbReference type="InterPro" id="IPR036271">
    <property type="entry name" value="Tet_transcr_reg_TetR-rel_C_sf"/>
</dbReference>
<protein>
    <submittedName>
        <fullName evidence="4">WHG domain-containing protein</fullName>
    </submittedName>
</protein>
<evidence type="ECO:0000259" key="3">
    <source>
        <dbReference type="Pfam" id="PF13305"/>
    </source>
</evidence>
<dbReference type="Gene3D" id="1.10.357.10">
    <property type="entry name" value="Tetracycline Repressor, domain 2"/>
    <property type="match status" value="1"/>
</dbReference>
<accession>A0ABR7LWA5</accession>
<keyword evidence="2" id="KW-0804">Transcription</keyword>
<evidence type="ECO:0000256" key="2">
    <source>
        <dbReference type="ARBA" id="ARBA00023163"/>
    </source>
</evidence>
<proteinExistence type="predicted"/>
<dbReference type="InterPro" id="IPR025996">
    <property type="entry name" value="MT1864/Rv1816-like_C"/>
</dbReference>
<dbReference type="SUPFAM" id="SSF48498">
    <property type="entry name" value="Tetracyclin repressor-like, C-terminal domain"/>
    <property type="match status" value="1"/>
</dbReference>
<feature type="domain" description="HTH-type transcriptional regulator MT1864/Rv1816-like C-terminal" evidence="3">
    <location>
        <begin position="8"/>
        <end position="92"/>
    </location>
</feature>
<keyword evidence="5" id="KW-1185">Reference proteome</keyword>
<gene>
    <name evidence="4" type="ORF">HKK74_25155</name>
</gene>
<evidence type="ECO:0000256" key="1">
    <source>
        <dbReference type="ARBA" id="ARBA00023015"/>
    </source>
</evidence>